<gene>
    <name evidence="2" type="ORF">LAESUDRAFT_816661</name>
</gene>
<dbReference type="RefSeq" id="XP_040757929.1">
    <property type="nucleotide sequence ID" value="XM_040914797.1"/>
</dbReference>
<keyword evidence="1" id="KW-0175">Coiled coil</keyword>
<feature type="coiled-coil region" evidence="1">
    <location>
        <begin position="42"/>
        <end position="73"/>
    </location>
</feature>
<evidence type="ECO:0000313" key="3">
    <source>
        <dbReference type="Proteomes" id="UP000076871"/>
    </source>
</evidence>
<evidence type="ECO:0000256" key="1">
    <source>
        <dbReference type="SAM" id="Coils"/>
    </source>
</evidence>
<keyword evidence="3" id="KW-1185">Reference proteome</keyword>
<name>A0A165B465_9APHY</name>
<dbReference type="AlphaFoldDB" id="A0A165B465"/>
<reference evidence="2 3" key="1">
    <citation type="journal article" date="2016" name="Mol. Biol. Evol.">
        <title>Comparative Genomics of Early-Diverging Mushroom-Forming Fungi Provides Insights into the Origins of Lignocellulose Decay Capabilities.</title>
        <authorList>
            <person name="Nagy L.G."/>
            <person name="Riley R."/>
            <person name="Tritt A."/>
            <person name="Adam C."/>
            <person name="Daum C."/>
            <person name="Floudas D."/>
            <person name="Sun H."/>
            <person name="Yadav J.S."/>
            <person name="Pangilinan J."/>
            <person name="Larsson K.H."/>
            <person name="Matsuura K."/>
            <person name="Barry K."/>
            <person name="Labutti K."/>
            <person name="Kuo R."/>
            <person name="Ohm R.A."/>
            <person name="Bhattacharya S.S."/>
            <person name="Shirouzu T."/>
            <person name="Yoshinaga Y."/>
            <person name="Martin F.M."/>
            <person name="Grigoriev I.V."/>
            <person name="Hibbett D.S."/>
        </authorList>
    </citation>
    <scope>NUCLEOTIDE SEQUENCE [LARGE SCALE GENOMIC DNA]</scope>
    <source>
        <strain evidence="2 3">93-53</strain>
    </source>
</reference>
<proteinExistence type="predicted"/>
<organism evidence="2 3">
    <name type="scientific">Laetiporus sulphureus 93-53</name>
    <dbReference type="NCBI Taxonomy" id="1314785"/>
    <lineage>
        <taxon>Eukaryota</taxon>
        <taxon>Fungi</taxon>
        <taxon>Dikarya</taxon>
        <taxon>Basidiomycota</taxon>
        <taxon>Agaricomycotina</taxon>
        <taxon>Agaricomycetes</taxon>
        <taxon>Polyporales</taxon>
        <taxon>Laetiporus</taxon>
    </lineage>
</organism>
<accession>A0A165B465</accession>
<dbReference type="EMBL" id="KV427693">
    <property type="protein sequence ID" value="KZT00189.1"/>
    <property type="molecule type" value="Genomic_DNA"/>
</dbReference>
<dbReference type="GeneID" id="63831824"/>
<dbReference type="Proteomes" id="UP000076871">
    <property type="component" value="Unassembled WGS sequence"/>
</dbReference>
<dbReference type="InParanoid" id="A0A165B465"/>
<evidence type="ECO:0000313" key="2">
    <source>
        <dbReference type="EMBL" id="KZT00189.1"/>
    </source>
</evidence>
<protein>
    <submittedName>
        <fullName evidence="2">Uncharacterized protein</fullName>
    </submittedName>
</protein>
<sequence>MLRPGHVLDAEDTREIIELAKKVCGIKDDPFERFRGDPAGLRKFLKAENRREREEIRTEERERSRKLRNLERRVKYAQRQVHAMIHPRPPRPEMDGPVIVVVDPR</sequence>